<proteinExistence type="predicted"/>
<sequence length="185" mass="20048">MRNLDPTFRAQLTQSVFSPVLFVMLTFRSQTMYLCSAPFNVAFSGQTFLGLGTLGGISATQEGTEVQADGISLTISGLDPKIATECESDIQPLAPAKCWLGCMSQGLLIGTPYLFFSGVVDTPTSNVTPQSMSITLKLESRMLLLNRPSSRRYTSADQHANGYADDTAFGWVESLNDISLKWGEA</sequence>
<name>A0A1H4J303_9BACT</name>
<accession>A0A1H4J303</accession>
<evidence type="ECO:0000313" key="2">
    <source>
        <dbReference type="Proteomes" id="UP000182409"/>
    </source>
</evidence>
<dbReference type="Proteomes" id="UP000182409">
    <property type="component" value="Unassembled WGS sequence"/>
</dbReference>
<organism evidence="1 2">
    <name type="scientific">Terriglobus roseus</name>
    <dbReference type="NCBI Taxonomy" id="392734"/>
    <lineage>
        <taxon>Bacteria</taxon>
        <taxon>Pseudomonadati</taxon>
        <taxon>Acidobacteriota</taxon>
        <taxon>Terriglobia</taxon>
        <taxon>Terriglobales</taxon>
        <taxon>Acidobacteriaceae</taxon>
        <taxon>Terriglobus</taxon>
    </lineage>
</organism>
<protein>
    <submittedName>
        <fullName evidence="1">Uncharacterized conserved protein</fullName>
    </submittedName>
</protein>
<dbReference type="OrthoDB" id="119457at2"/>
<gene>
    <name evidence="1" type="ORF">SAMN05443244_0319</name>
</gene>
<dbReference type="EMBL" id="FNSD01000001">
    <property type="protein sequence ID" value="SEB40591.1"/>
    <property type="molecule type" value="Genomic_DNA"/>
</dbReference>
<dbReference type="AlphaFoldDB" id="A0A1H4J303"/>
<reference evidence="1 2" key="1">
    <citation type="submission" date="2016-10" db="EMBL/GenBank/DDBJ databases">
        <authorList>
            <person name="de Groot N.N."/>
        </authorList>
    </citation>
    <scope>NUCLEOTIDE SEQUENCE [LARGE SCALE GENOMIC DNA]</scope>
    <source>
        <strain evidence="1 2">AB35.6</strain>
    </source>
</reference>
<dbReference type="RefSeq" id="WP_074652042.1">
    <property type="nucleotide sequence ID" value="NZ_FNSD01000001.1"/>
</dbReference>
<evidence type="ECO:0000313" key="1">
    <source>
        <dbReference type="EMBL" id="SEB40591.1"/>
    </source>
</evidence>